<dbReference type="InterPro" id="IPR050889">
    <property type="entry name" value="Dendritic_Spine_Reg/Scaffold"/>
</dbReference>
<evidence type="ECO:0000313" key="7">
    <source>
        <dbReference type="Proteomes" id="UP000241890"/>
    </source>
</evidence>
<dbReference type="InterPro" id="IPR003169">
    <property type="entry name" value="GYF"/>
</dbReference>
<gene>
    <name evidence="6" type="ORF">FCC1311_039842</name>
</gene>
<feature type="compositionally biased region" description="Acidic residues" evidence="4">
    <location>
        <begin position="897"/>
        <end position="914"/>
    </location>
</feature>
<comment type="caution">
    <text evidence="6">The sequence shown here is derived from an EMBL/GenBank/DDBJ whole genome shotgun (WGS) entry which is preliminary data.</text>
</comment>
<dbReference type="PROSITE" id="PS50829">
    <property type="entry name" value="GYF"/>
    <property type="match status" value="1"/>
</dbReference>
<dbReference type="EMBL" id="BEYU01000035">
    <property type="protein sequence ID" value="GBG27761.1"/>
    <property type="molecule type" value="Genomic_DNA"/>
</dbReference>
<dbReference type="PROSITE" id="PS50088">
    <property type="entry name" value="ANK_REPEAT"/>
    <property type="match status" value="2"/>
</dbReference>
<evidence type="ECO:0000259" key="5">
    <source>
        <dbReference type="PROSITE" id="PS50829"/>
    </source>
</evidence>
<feature type="repeat" description="ANK" evidence="3">
    <location>
        <begin position="525"/>
        <end position="550"/>
    </location>
</feature>
<evidence type="ECO:0000256" key="4">
    <source>
        <dbReference type="SAM" id="MobiDB-lite"/>
    </source>
</evidence>
<reference evidence="6 7" key="1">
    <citation type="submission" date="2017-12" db="EMBL/GenBank/DDBJ databases">
        <title>Sequencing, de novo assembly and annotation of complete genome of a new Thraustochytrid species, strain FCC1311.</title>
        <authorList>
            <person name="Sedici K."/>
            <person name="Godart F."/>
            <person name="Aiese Cigliano R."/>
            <person name="Sanseverino W."/>
            <person name="Barakat M."/>
            <person name="Ortet P."/>
            <person name="Marechal E."/>
            <person name="Cagnac O."/>
            <person name="Amato A."/>
        </authorList>
    </citation>
    <scope>NUCLEOTIDE SEQUENCE [LARGE SCALE GENOMIC DNA]</scope>
</reference>
<dbReference type="InterPro" id="IPR036770">
    <property type="entry name" value="Ankyrin_rpt-contain_sf"/>
</dbReference>
<dbReference type="SMART" id="SM00248">
    <property type="entry name" value="ANK"/>
    <property type="match status" value="8"/>
</dbReference>
<name>A0A2R5GHJ7_9STRA</name>
<dbReference type="OrthoDB" id="198417at2759"/>
<dbReference type="Pfam" id="PF12796">
    <property type="entry name" value="Ank_2"/>
    <property type="match status" value="2"/>
</dbReference>
<evidence type="ECO:0000256" key="2">
    <source>
        <dbReference type="ARBA" id="ARBA00023043"/>
    </source>
</evidence>
<sequence>MDGGEYLARYEKVTTFEEREALVAEAQALENEDRKAFALEDKSAPEAAALAAKPYKGLVAVFESEDNGGQAAFKQRMTFSQDKGKGATPRLFSRTDEERKALWSKPATVEKLSVFQQQFLQIFACNGLQFMNWDNIVAAGGAISACVQPIPEEHSDSLLQKRSYYHEVAYGASDVDLFLYDLTPEQANRKLLDIYDALCAACPFEVICFRSANAVTMVSQYPYRHVQVVLRIYSSPYEVLAGFDVDCCTFLYDGQQVYTTARGHAALMLGANTIDMSRRSPSYEMRLAKYGSRGFEVIVPGFSRKRIDPNLFDKPWNLLVGLQRLIVLDRLRSAEARLRYQTRHQVQSGMAMRRDLSYRKYDQLERIEKAGAADESSNYATVFLPWGPGYDARKVLKLMKRKDIAFNSPYYRRDRTYYLHPCFFGTAAEILDDCSPSDPDLPEDVPASELRSYVRGELTWMQTDPGQQQIGSFNPITNTEWSRGAYFEETTSDVVAAVNRNDVAELTQVLEDLGQTWDPHRRDYLGRSPLHVGIMSGAEEACELLLDMGVVDPTLRLPDGRSALHLAAEYNRVAIVRAILPAIRRMEEARAAYEAKSQTEKDQLQADGVIPPRDITVEDALNVKTFNTKLTPLEIAVIIGHVEVARVLLEDYGATADSLVSPPESSVFYYPLRPKLGLVYSEEPAVPLILMTPPGEVLSPLVELLLDHGAAGPSLFISSFLSVMHLAAEFGHIELIRAMISGLDKRDPQLLEKMLGMVDFQLRTPLMTAVANGHLECAKALYARVPKFVVTSEELALARIAASKVSADFPRYYGRSTPLSDASVEVVDNCLAIACAGLLEATNDMLDPRSKGLILGSENNNTSYFNRRNAYSQSYVDYSDYLAARDGIFAPSKRTGDDDDDDEDDDDEAGDNDENNPRVQQARKRVDRAAATLYWVLTEGASEKLWEQEYDYASRFFLGFSLVDGHDSRYGGGWGAKVNKEAADDEAPKRGTIVDMLQIARSKLVKAAEKLHESANIVAFEKALEKVATKYPDPSTYKGFLVDLEVKAHKLNATIQTLNLRTVPDEVKMAKIQAFVARLDLLVATLTAASQGNNEGAPPAASSSGRLSARRSMRGFLRGLGTSKRSSVPRLVAGLTSGGASAEGAASAARSGAASSGSFAPPASAPKKLISVEEYITKIETKLFRTFSIQQKYTVYWGSFFKINNVYHDRTSYNSSSNALLSESQADFVMATFEAIFANDIEAVLASLQNPGLQFPLLLVRDAKANTFLGYVSAFMEDPAPIVAEALAILDRSWKSSSDKKEAGQEAPKRAAKKGARVIDNTKLLAMMAEAESDTSGSDLEEDDLDDDEDEDGTDEDDDEADLDDGDDELVFDNDLDRDTGRVKAMAKRKVLVTVLTEDGDAIFVPKCQVYGCSVILGHDMVMKHVPPHARAAMLEAEEARVRMGTNGAMVSYTMDLLRVAILRGKYDLLDILLRYARGIASEESQYLRNQGLEWCSGVKIAQFVIAFDSVEALKVLTRVAGGGIASYMDLARNLGLEKSFKVPKDNRDDDSMRYQGMTTVLESTKGAQRYAFSSYATRRSSRENVNLDSTWIGEAAYWGSLNVYQWLRDDFDEVAATFGEFLQSNAKSASAQGRPDAIARMIARFAEAAMEQLYEGKLWHLNAEPRLADRVDSPAQMLAALIARTCIDVPVQCGPTGASVIYYAVHGVQIEFIENVIDGESALLDEPCCIIEARKKPKSKGDKASKPEDKDFVRGPNGSEVIYSAPLIQAALTGSIAMFRRLLELGANPHVKSGYSGDNALQLLFDKRPQGKPIDSRLATSAINIVAEVCGQKELLRMLSHRNKAGVSAFHTLFAEGTSKLLEHIFETVVSRDWVEAVQIRDEIVKDNIWSAASRDKIALLIRYVESGDLFQEFDDGLTVMDHFAAKQINLSAALVRGDPDRELAVDGAQRSRIKEALTKYKTARSYYGYYWGAGMSAAMHYLLPDLTTHPLMPTYERLLRKHKARRLVDFPTAQAAVLKKIDQLASSSEMSRSSATGAEASDQEDGISLWKGNPMFDSSPEEAVLHKLLGQSETPRSVTVDDSKDNSYNYGYYW</sequence>
<keyword evidence="7" id="KW-1185">Reference proteome</keyword>
<feature type="region of interest" description="Disordered" evidence="4">
    <location>
        <begin position="1330"/>
        <end position="1371"/>
    </location>
</feature>
<keyword evidence="2 3" id="KW-0040">ANK repeat</keyword>
<evidence type="ECO:0000256" key="1">
    <source>
        <dbReference type="ARBA" id="ARBA00022737"/>
    </source>
</evidence>
<protein>
    <submittedName>
        <fullName evidence="6">Serine/threonine-protein phosphatase 6 regulatory ankyrin repeat subunit A</fullName>
    </submittedName>
</protein>
<feature type="repeat" description="ANK" evidence="3">
    <location>
        <begin position="559"/>
        <end position="580"/>
    </location>
</feature>
<dbReference type="PANTHER" id="PTHR24166:SF48">
    <property type="entry name" value="PROTEIN VAPYRIN"/>
    <property type="match status" value="1"/>
</dbReference>
<organism evidence="6 7">
    <name type="scientific">Hondaea fermentalgiana</name>
    <dbReference type="NCBI Taxonomy" id="2315210"/>
    <lineage>
        <taxon>Eukaryota</taxon>
        <taxon>Sar</taxon>
        <taxon>Stramenopiles</taxon>
        <taxon>Bigyra</taxon>
        <taxon>Labyrinthulomycetes</taxon>
        <taxon>Thraustochytrida</taxon>
        <taxon>Thraustochytriidae</taxon>
        <taxon>Hondaea</taxon>
    </lineage>
</organism>
<keyword evidence="1" id="KW-0677">Repeat</keyword>
<dbReference type="PANTHER" id="PTHR24166">
    <property type="entry name" value="ROLLING PEBBLES, ISOFORM B"/>
    <property type="match status" value="1"/>
</dbReference>
<feature type="domain" description="GYF" evidence="5">
    <location>
        <begin position="457"/>
        <end position="514"/>
    </location>
</feature>
<dbReference type="SUPFAM" id="SSF48403">
    <property type="entry name" value="Ankyrin repeat"/>
    <property type="match status" value="1"/>
</dbReference>
<dbReference type="Gene3D" id="1.25.40.20">
    <property type="entry name" value="Ankyrin repeat-containing domain"/>
    <property type="match status" value="3"/>
</dbReference>
<dbReference type="Proteomes" id="UP000241890">
    <property type="component" value="Unassembled WGS sequence"/>
</dbReference>
<evidence type="ECO:0000256" key="3">
    <source>
        <dbReference type="PROSITE-ProRule" id="PRU00023"/>
    </source>
</evidence>
<accession>A0A2R5GHJ7</accession>
<evidence type="ECO:0000313" key="6">
    <source>
        <dbReference type="EMBL" id="GBG27761.1"/>
    </source>
</evidence>
<dbReference type="InterPro" id="IPR002110">
    <property type="entry name" value="Ankyrin_rpt"/>
</dbReference>
<feature type="compositionally biased region" description="Acidic residues" evidence="4">
    <location>
        <begin position="1339"/>
        <end position="1371"/>
    </location>
</feature>
<proteinExistence type="predicted"/>
<dbReference type="PROSITE" id="PS50297">
    <property type="entry name" value="ANK_REP_REGION"/>
    <property type="match status" value="2"/>
</dbReference>
<feature type="region of interest" description="Disordered" evidence="4">
    <location>
        <begin position="890"/>
        <end position="924"/>
    </location>
</feature>
<dbReference type="InParanoid" id="A0A2R5GHJ7"/>